<reference evidence="1 3" key="1">
    <citation type="journal article" date="2014" name="Genome Announc.">
        <title>Draft Genome Sequence of Bacillus alcalophilus AV1934, a Classic Alkaliphile Isolated from Human Feces in 1934.</title>
        <authorList>
            <person name="Attie O."/>
            <person name="Jayaprakash A."/>
            <person name="Shah H."/>
            <person name="Paulsen I.T."/>
            <person name="Morino M."/>
            <person name="Takahashi Y."/>
            <person name="Narumi I."/>
            <person name="Sachidanandam R."/>
            <person name="Satoh K."/>
            <person name="Ito M."/>
            <person name="Krulwich T.A."/>
        </authorList>
    </citation>
    <scope>NUCLEOTIDE SEQUENCE [LARGE SCALE GENOMIC DNA]</scope>
    <source>
        <strain evidence="1 3">AV1934</strain>
    </source>
</reference>
<evidence type="ECO:0000313" key="3">
    <source>
        <dbReference type="Proteomes" id="UP000002754"/>
    </source>
</evidence>
<dbReference type="OrthoDB" id="2886722at2"/>
<comment type="caution">
    <text evidence="1">The sequence shown here is derived from an EMBL/GenBank/DDBJ whole genome shotgun (WGS) entry which is preliminary data.</text>
</comment>
<gene>
    <name evidence="2" type="ORF">AJ85_12980</name>
    <name evidence="1" type="ORF">BALCAV_0207210</name>
</gene>
<organism evidence="1 3">
    <name type="scientific">Alkalihalobacillus alcalophilus ATCC 27647 = CGMCC 1.3604</name>
    <dbReference type="NCBI Taxonomy" id="1218173"/>
    <lineage>
        <taxon>Bacteria</taxon>
        <taxon>Bacillati</taxon>
        <taxon>Bacillota</taxon>
        <taxon>Bacilli</taxon>
        <taxon>Bacillales</taxon>
        <taxon>Bacillaceae</taxon>
        <taxon>Alkalihalobacillus</taxon>
    </lineage>
</organism>
<dbReference type="eggNOG" id="ENOG5030D16">
    <property type="taxonomic scope" value="Bacteria"/>
</dbReference>
<sequence length="75" mass="8456">MDRLFIISLLLLTIILITNPSTTHAHRLVIEPLEPGEIRVVYDDSRFSTRTTVTVYVVNGIVLQTGGLDDQGYFH</sequence>
<protein>
    <submittedName>
        <fullName evidence="1">Uncharacterized protein</fullName>
    </submittedName>
</protein>
<dbReference type="AlphaFoldDB" id="A0A094WJJ0"/>
<reference evidence="2 4" key="2">
    <citation type="submission" date="2014-01" db="EMBL/GenBank/DDBJ databases">
        <title>Draft genome sequencing of Bacillus alcalophilus CGMCC 1.3604.</title>
        <authorList>
            <person name="Yang J."/>
            <person name="Diao L."/>
            <person name="Yang S."/>
        </authorList>
    </citation>
    <scope>NUCLEOTIDE SEQUENCE [LARGE SCALE GENOMIC DNA]</scope>
    <source>
        <strain evidence="2 4">CGMCC 1.3604</strain>
    </source>
</reference>
<dbReference type="RefSeq" id="WP_003322319.1">
    <property type="nucleotide sequence ID" value="NZ_ALPT02000018.1"/>
</dbReference>
<dbReference type="EMBL" id="ALPT02000018">
    <property type="protein sequence ID" value="KGA97944.1"/>
    <property type="molecule type" value="Genomic_DNA"/>
</dbReference>
<proteinExistence type="predicted"/>
<accession>A0A094WJJ0</accession>
<evidence type="ECO:0000313" key="4">
    <source>
        <dbReference type="Proteomes" id="UP000297014"/>
    </source>
</evidence>
<keyword evidence="3" id="KW-1185">Reference proteome</keyword>
<dbReference type="EMBL" id="JALP01000004">
    <property type="protein sequence ID" value="THG92347.1"/>
    <property type="molecule type" value="Genomic_DNA"/>
</dbReference>
<dbReference type="Proteomes" id="UP000297014">
    <property type="component" value="Unassembled WGS sequence"/>
</dbReference>
<dbReference type="Proteomes" id="UP000002754">
    <property type="component" value="Unassembled WGS sequence"/>
</dbReference>
<evidence type="ECO:0000313" key="1">
    <source>
        <dbReference type="EMBL" id="KGA97944.1"/>
    </source>
</evidence>
<name>A0A094WJJ0_ALKAL</name>
<evidence type="ECO:0000313" key="2">
    <source>
        <dbReference type="EMBL" id="THG92347.1"/>
    </source>
</evidence>